<dbReference type="PANTHER" id="PTHR12526:SF510">
    <property type="entry name" value="D-INOSITOL 3-PHOSPHATE GLYCOSYLTRANSFERASE"/>
    <property type="match status" value="1"/>
</dbReference>
<evidence type="ECO:0000256" key="1">
    <source>
        <dbReference type="ARBA" id="ARBA00022676"/>
    </source>
</evidence>
<gene>
    <name evidence="4" type="ORF">ENQ20_08040</name>
</gene>
<proteinExistence type="predicted"/>
<evidence type="ECO:0000313" key="4">
    <source>
        <dbReference type="EMBL" id="HDX31431.1"/>
    </source>
</evidence>
<sequence length="400" mass="45088">MARMRLLFLNHNYRNVGTYYRAMPMAERLAQRGHEVTLLTVSPHHRWRVTWSQVNGVHLGELPNLAQNNSGEGYGPLDVLYRMAHASLYRYDIVHMFDHKPNASFAGLPARWRGATLIADWADWWGGPGGINDVPRRRFPIIGKFEAWWEVQQKRWADGVVTISTVLQQRALEIGCPAERVTYIPTGAATERIVPMPVHVARRQVNAPAARAILGFIGFGQGDLAIVMEALRKLAGVWLMVIGPEYPHIRALAEQYGVADRLWQTGRKLGAEVSPYLACADVMVMPMLDTAANRGRLPNKMLDYLAAGRPIVASPVGDVKTIVERFGVGLLASNETFAEAIERLLQDQELRTQMGNAARRTAETEFDWEHLIDQLEAFYQRIRSLRTTHRPALAQKQKRG</sequence>
<dbReference type="InterPro" id="IPR028098">
    <property type="entry name" value="Glyco_trans_4-like_N"/>
</dbReference>
<dbReference type="CDD" id="cd03794">
    <property type="entry name" value="GT4_WbuB-like"/>
    <property type="match status" value="1"/>
</dbReference>
<name>A0A7C1FTW0_9CHLR</name>
<reference evidence="4" key="1">
    <citation type="journal article" date="2020" name="mSystems">
        <title>Genome- and Community-Level Interaction Insights into Carbon Utilization and Element Cycling Functions of Hydrothermarchaeota in Hydrothermal Sediment.</title>
        <authorList>
            <person name="Zhou Z."/>
            <person name="Liu Y."/>
            <person name="Xu W."/>
            <person name="Pan J."/>
            <person name="Luo Z.H."/>
            <person name="Li M."/>
        </authorList>
    </citation>
    <scope>NUCLEOTIDE SEQUENCE [LARGE SCALE GENOMIC DNA]</scope>
    <source>
        <strain evidence="4">SpSt-289</strain>
    </source>
</reference>
<feature type="domain" description="Glycosyltransferase subfamily 4-like N-terminal" evidence="3">
    <location>
        <begin position="21"/>
        <end position="187"/>
    </location>
</feature>
<evidence type="ECO:0000259" key="3">
    <source>
        <dbReference type="Pfam" id="PF13579"/>
    </source>
</evidence>
<protein>
    <submittedName>
        <fullName evidence="4">Glycosyltransferase WbuB</fullName>
    </submittedName>
</protein>
<organism evidence="4">
    <name type="scientific">Caldilinea aerophila</name>
    <dbReference type="NCBI Taxonomy" id="133453"/>
    <lineage>
        <taxon>Bacteria</taxon>
        <taxon>Bacillati</taxon>
        <taxon>Chloroflexota</taxon>
        <taxon>Caldilineae</taxon>
        <taxon>Caldilineales</taxon>
        <taxon>Caldilineaceae</taxon>
        <taxon>Caldilinea</taxon>
    </lineage>
</organism>
<dbReference type="AlphaFoldDB" id="A0A7C1FTW0"/>
<dbReference type="Pfam" id="PF13579">
    <property type="entry name" value="Glyco_trans_4_4"/>
    <property type="match status" value="1"/>
</dbReference>
<accession>A0A7C1FTW0</accession>
<dbReference type="Gene3D" id="3.40.50.2000">
    <property type="entry name" value="Glycogen Phosphorylase B"/>
    <property type="match status" value="2"/>
</dbReference>
<evidence type="ECO:0000256" key="2">
    <source>
        <dbReference type="ARBA" id="ARBA00022679"/>
    </source>
</evidence>
<dbReference type="GO" id="GO:0016757">
    <property type="term" value="F:glycosyltransferase activity"/>
    <property type="evidence" value="ECO:0007669"/>
    <property type="project" value="UniProtKB-KW"/>
</dbReference>
<keyword evidence="1" id="KW-0328">Glycosyltransferase</keyword>
<comment type="caution">
    <text evidence="4">The sequence shown here is derived from an EMBL/GenBank/DDBJ whole genome shotgun (WGS) entry which is preliminary data.</text>
</comment>
<dbReference type="EMBL" id="DSMG01000084">
    <property type="protein sequence ID" value="HDX31431.1"/>
    <property type="molecule type" value="Genomic_DNA"/>
</dbReference>
<dbReference type="Pfam" id="PF13692">
    <property type="entry name" value="Glyco_trans_1_4"/>
    <property type="match status" value="1"/>
</dbReference>
<dbReference type="SUPFAM" id="SSF53756">
    <property type="entry name" value="UDP-Glycosyltransferase/glycogen phosphorylase"/>
    <property type="match status" value="1"/>
</dbReference>
<keyword evidence="2 4" id="KW-0808">Transferase</keyword>
<dbReference type="PANTHER" id="PTHR12526">
    <property type="entry name" value="GLYCOSYLTRANSFERASE"/>
    <property type="match status" value="1"/>
</dbReference>